<feature type="region of interest" description="Disordered" evidence="6">
    <location>
        <begin position="1"/>
        <end position="70"/>
    </location>
</feature>
<comment type="caution">
    <text evidence="8">The sequence shown here is derived from an EMBL/GenBank/DDBJ whole genome shotgun (WGS) entry which is preliminary data.</text>
</comment>
<gene>
    <name evidence="8" type="ORF">P691DRAFT_705392</name>
</gene>
<proteinExistence type="inferred from homology"/>
<feature type="transmembrane region" description="Helical" evidence="7">
    <location>
        <begin position="226"/>
        <end position="256"/>
    </location>
</feature>
<evidence type="ECO:0000256" key="4">
    <source>
        <dbReference type="ARBA" id="ARBA00022989"/>
    </source>
</evidence>
<keyword evidence="9" id="KW-1185">Reference proteome</keyword>
<dbReference type="GO" id="GO:0005789">
    <property type="term" value="C:endoplasmic reticulum membrane"/>
    <property type="evidence" value="ECO:0007669"/>
    <property type="project" value="TreeGrafter"/>
</dbReference>
<sequence length="719" mass="81248">MTTSSSPRKSRKLRRRFSSGSQDAILASITNRETRESYGQYAFHPFPTAPADDRQGKSPISSQQDLSSREQRLAHIYDRAYYTDGSDVDAEADWKRELMRRGRSTSDTPANGNAPSDYGFRARPRSPPTAYASLPATPTLSSKPYGEFGTAVPLNSPPPISVPMLDAAPPRRQHTKQDSKTYEPPPFSLWDYLREELLATDFDSHQELKWERVSNFLSIPVAMEKIIGFGFILCLDSFLYTFTILPIRFGLAFVRLATNLFSRSSPPLPPSQKADLLRALMLIISLLILNPLTDASKIYHTIRGQDTIKLYVIFNALEIADRLCASIGQDILDCLFSRSTLEPLSHRMPVTANTLTPFLYFFLATMYNVAHALVMVYQLIALNVAINSYDHALLTLLVSNQFVEIKGSVFKRFEKDNLFQITCADIVERFTLALMLGIVAFRNLIELSGSEFDFSGGFVLPKSFGWFRGNNVLWIISYPVLTVMCSEMLVDWLKHAFITKFNHIRPSVYERYTDVLCRDLASGSAVGRRGARKHTYVDQSPLVARRLGFASLPLAVLVILVGSQSISLMFSDHETLSFSFWHLLSIYSLDFNALSLSFRSAEAIKYATLGVMAVLFWLCFVVIKIILGVNLITYATRRQAGMEEREAVDAVNNFGRDPIGEGEEERKYNKNLKKYLEDDQDDAPRLSDMGENKPGQGLGKKERVKLEDLTRYTMVKRIW</sequence>
<dbReference type="Proteomes" id="UP000807342">
    <property type="component" value="Unassembled WGS sequence"/>
</dbReference>
<evidence type="ECO:0000313" key="9">
    <source>
        <dbReference type="Proteomes" id="UP000807342"/>
    </source>
</evidence>
<evidence type="ECO:0000256" key="7">
    <source>
        <dbReference type="SAM" id="Phobius"/>
    </source>
</evidence>
<dbReference type="AlphaFoldDB" id="A0A9P6C4F4"/>
<feature type="transmembrane region" description="Helical" evidence="7">
    <location>
        <begin position="276"/>
        <end position="293"/>
    </location>
</feature>
<dbReference type="PANTHER" id="PTHR13317:SF4">
    <property type="entry name" value="TRANSMEMBRANE ANTERIOR POSTERIOR TRANSFORMATION PROTEIN 1 HOMOLOG"/>
    <property type="match status" value="1"/>
</dbReference>
<evidence type="ECO:0000256" key="3">
    <source>
        <dbReference type="ARBA" id="ARBA00022692"/>
    </source>
</evidence>
<feature type="compositionally biased region" description="Polar residues" evidence="6">
    <location>
        <begin position="105"/>
        <end position="114"/>
    </location>
</feature>
<feature type="transmembrane region" description="Helical" evidence="7">
    <location>
        <begin position="606"/>
        <end position="627"/>
    </location>
</feature>
<evidence type="ECO:0000256" key="1">
    <source>
        <dbReference type="ARBA" id="ARBA00004141"/>
    </source>
</evidence>
<dbReference type="Pfam" id="PF05346">
    <property type="entry name" value="DUF747"/>
    <property type="match status" value="1"/>
</dbReference>
<evidence type="ECO:0000256" key="5">
    <source>
        <dbReference type="ARBA" id="ARBA00023136"/>
    </source>
</evidence>
<feature type="region of interest" description="Disordered" evidence="6">
    <location>
        <begin position="679"/>
        <end position="701"/>
    </location>
</feature>
<dbReference type="EMBL" id="MU151169">
    <property type="protein sequence ID" value="KAF9448208.1"/>
    <property type="molecule type" value="Genomic_DNA"/>
</dbReference>
<feature type="transmembrane region" description="Helical" evidence="7">
    <location>
        <begin position="358"/>
        <end position="380"/>
    </location>
</feature>
<comment type="similarity">
    <text evidence="2">Belongs to the TAPT1 family.</text>
</comment>
<feature type="transmembrane region" description="Helical" evidence="7">
    <location>
        <begin position="549"/>
        <end position="570"/>
    </location>
</feature>
<protein>
    <submittedName>
        <fullName evidence="8">DUF747-domain-containing protein</fullName>
    </submittedName>
</protein>
<evidence type="ECO:0000313" key="8">
    <source>
        <dbReference type="EMBL" id="KAF9448208.1"/>
    </source>
</evidence>
<feature type="transmembrane region" description="Helical" evidence="7">
    <location>
        <begin position="472"/>
        <end position="490"/>
    </location>
</feature>
<feature type="compositionally biased region" description="Basic residues" evidence="6">
    <location>
        <begin position="8"/>
        <end position="17"/>
    </location>
</feature>
<dbReference type="PANTHER" id="PTHR13317">
    <property type="entry name" value="TRANSMEMBRANE ANTERIOR POSTERIOR TRANSFORMATION PROTEIN 1 HOMOLOG"/>
    <property type="match status" value="1"/>
</dbReference>
<dbReference type="InterPro" id="IPR008010">
    <property type="entry name" value="Tatp1"/>
</dbReference>
<reference evidence="8" key="1">
    <citation type="submission" date="2020-11" db="EMBL/GenBank/DDBJ databases">
        <authorList>
            <consortium name="DOE Joint Genome Institute"/>
            <person name="Ahrendt S."/>
            <person name="Riley R."/>
            <person name="Andreopoulos W."/>
            <person name="Labutti K."/>
            <person name="Pangilinan J."/>
            <person name="Ruiz-Duenas F.J."/>
            <person name="Barrasa J.M."/>
            <person name="Sanchez-Garcia M."/>
            <person name="Camarero S."/>
            <person name="Miyauchi S."/>
            <person name="Serrano A."/>
            <person name="Linde D."/>
            <person name="Babiker R."/>
            <person name="Drula E."/>
            <person name="Ayuso-Fernandez I."/>
            <person name="Pacheco R."/>
            <person name="Padilla G."/>
            <person name="Ferreira P."/>
            <person name="Barriuso J."/>
            <person name="Kellner H."/>
            <person name="Castanera R."/>
            <person name="Alfaro M."/>
            <person name="Ramirez L."/>
            <person name="Pisabarro A.G."/>
            <person name="Kuo A."/>
            <person name="Tritt A."/>
            <person name="Lipzen A."/>
            <person name="He G."/>
            <person name="Yan M."/>
            <person name="Ng V."/>
            <person name="Cullen D."/>
            <person name="Martin F."/>
            <person name="Rosso M.-N."/>
            <person name="Henrissat B."/>
            <person name="Hibbett D."/>
            <person name="Martinez A.T."/>
            <person name="Grigoriev I.V."/>
        </authorList>
    </citation>
    <scope>NUCLEOTIDE SEQUENCE</scope>
    <source>
        <strain evidence="8">MF-IS2</strain>
    </source>
</reference>
<comment type="subcellular location">
    <subcellularLocation>
        <location evidence="1">Membrane</location>
        <topology evidence="1">Multi-pass membrane protein</topology>
    </subcellularLocation>
</comment>
<keyword evidence="4 7" id="KW-1133">Transmembrane helix</keyword>
<name>A0A9P6C4F4_9AGAR</name>
<feature type="region of interest" description="Disordered" evidence="6">
    <location>
        <begin position="152"/>
        <end position="183"/>
    </location>
</feature>
<dbReference type="OrthoDB" id="29023at2759"/>
<evidence type="ECO:0000256" key="2">
    <source>
        <dbReference type="ARBA" id="ARBA00008803"/>
    </source>
</evidence>
<accession>A0A9P6C4F4</accession>
<keyword evidence="3 7" id="KW-0812">Transmembrane</keyword>
<organism evidence="8 9">
    <name type="scientific">Macrolepiota fuliginosa MF-IS2</name>
    <dbReference type="NCBI Taxonomy" id="1400762"/>
    <lineage>
        <taxon>Eukaryota</taxon>
        <taxon>Fungi</taxon>
        <taxon>Dikarya</taxon>
        <taxon>Basidiomycota</taxon>
        <taxon>Agaricomycotina</taxon>
        <taxon>Agaricomycetes</taxon>
        <taxon>Agaricomycetidae</taxon>
        <taxon>Agaricales</taxon>
        <taxon>Agaricineae</taxon>
        <taxon>Agaricaceae</taxon>
        <taxon>Macrolepiota</taxon>
    </lineage>
</organism>
<feature type="compositionally biased region" description="Basic and acidic residues" evidence="6">
    <location>
        <begin position="679"/>
        <end position="691"/>
    </location>
</feature>
<keyword evidence="5 7" id="KW-0472">Membrane</keyword>
<feature type="region of interest" description="Disordered" evidence="6">
    <location>
        <begin position="100"/>
        <end position="138"/>
    </location>
</feature>
<evidence type="ECO:0000256" key="6">
    <source>
        <dbReference type="SAM" id="MobiDB-lite"/>
    </source>
</evidence>